<dbReference type="Pfam" id="PF13271">
    <property type="entry name" value="DUF4062"/>
    <property type="match status" value="1"/>
</dbReference>
<protein>
    <submittedName>
        <fullName evidence="2">DUF4062 domain-containing protein</fullName>
    </submittedName>
</protein>
<dbReference type="EMBL" id="JAFMYU010000013">
    <property type="protein sequence ID" value="MBO0932529.1"/>
    <property type="molecule type" value="Genomic_DNA"/>
</dbReference>
<comment type="caution">
    <text evidence="2">The sequence shown here is derived from an EMBL/GenBank/DDBJ whole genome shotgun (WGS) entry which is preliminary data.</text>
</comment>
<evidence type="ECO:0000313" key="3">
    <source>
        <dbReference type="Proteomes" id="UP000664795"/>
    </source>
</evidence>
<evidence type="ECO:0000313" key="2">
    <source>
        <dbReference type="EMBL" id="MBO0932529.1"/>
    </source>
</evidence>
<dbReference type="AlphaFoldDB" id="A0A939JYW4"/>
<proteinExistence type="predicted"/>
<evidence type="ECO:0000259" key="1">
    <source>
        <dbReference type="Pfam" id="PF13271"/>
    </source>
</evidence>
<sequence>MPAYKVYISSTYEDLKLHRQAVWRVFLKNTECFEVHAMEGYVAESITPLNKCIADVAACNLYILILSNRYGYIPDDRVVNPNGLSITQLEYQTAYARYKQGQCKLLCFMASADESVFPFDSLDPEDPKREKMKQFRNIVGIEFVCGEPFRYDYELRATVQDALIRELSLQLRPVDMHLNEIVKHCCDRRPQLADFWRQNRTDQAFAVYEIRSRPDDLGDNFIKRLGWEFMDWQRFKVTPSLTSSDLFNSTNFERLKQNFLYTLYTELFKTEPDGPVTLEGILQRWKHPYIVVNFLLNDDVGLVNTDRWTLLMRLCADVEQALQGRTLPRVFFFINIDSEEPEPTATPDSLTTYHRIDLINPLGYADLKKWFYAFMREDEALFDQVAQQFFMQSKAARPLTMRVAESELGKLINLCNRTEKFIDYLENL</sequence>
<gene>
    <name evidence="2" type="ORF">J2I48_16070</name>
</gene>
<reference evidence="2 3" key="1">
    <citation type="submission" date="2021-03" db="EMBL/GenBank/DDBJ databases">
        <title>Fibrella sp. HMF5036 genome sequencing and assembly.</title>
        <authorList>
            <person name="Kang H."/>
            <person name="Kim H."/>
            <person name="Bae S."/>
            <person name="Joh K."/>
        </authorList>
    </citation>
    <scope>NUCLEOTIDE SEQUENCE [LARGE SCALE GENOMIC DNA]</scope>
    <source>
        <strain evidence="2 3">HMF5036</strain>
    </source>
</reference>
<keyword evidence="3" id="KW-1185">Reference proteome</keyword>
<dbReference type="Proteomes" id="UP000664795">
    <property type="component" value="Unassembled WGS sequence"/>
</dbReference>
<organism evidence="2 3">
    <name type="scientific">Fibrella aquatilis</name>
    <dbReference type="NCBI Taxonomy" id="2817059"/>
    <lineage>
        <taxon>Bacteria</taxon>
        <taxon>Pseudomonadati</taxon>
        <taxon>Bacteroidota</taxon>
        <taxon>Cytophagia</taxon>
        <taxon>Cytophagales</taxon>
        <taxon>Spirosomataceae</taxon>
        <taxon>Fibrella</taxon>
    </lineage>
</organism>
<name>A0A939JYW4_9BACT</name>
<feature type="domain" description="DUF4062" evidence="1">
    <location>
        <begin position="5"/>
        <end position="94"/>
    </location>
</feature>
<dbReference type="RefSeq" id="WP_207336494.1">
    <property type="nucleotide sequence ID" value="NZ_JAFMYU010000013.1"/>
</dbReference>
<accession>A0A939JYW4</accession>
<dbReference type="InterPro" id="IPR025139">
    <property type="entry name" value="DUF4062"/>
</dbReference>